<dbReference type="Pfam" id="PF00188">
    <property type="entry name" value="CAP"/>
    <property type="match status" value="1"/>
</dbReference>
<evidence type="ECO:0000313" key="4">
    <source>
        <dbReference type="EMBL" id="MFD2608641.1"/>
    </source>
</evidence>
<dbReference type="RefSeq" id="WP_386843347.1">
    <property type="nucleotide sequence ID" value="NZ_JBHUMK010000014.1"/>
</dbReference>
<evidence type="ECO:0000256" key="1">
    <source>
        <dbReference type="SAM" id="MobiDB-lite"/>
    </source>
</evidence>
<sequence length="192" mass="19372">MPSQFSALLVLLACGVILSACGGTSAPTSVTAPATTGRPAAGAPAPTTPAAPGSVTAQRILDLTNAARARGGSCGTDTFAPAAPLTYNAKLEAAAQGHASDMAARDYFDHVNAAGVNLSGRVGAAGYSPRLVAENIAAGQTAAEEVVVGWLNSPGHCRNIMDPALRELGVGHATSRTARYGTYWVQDFGTPH</sequence>
<feature type="chain" id="PRO_5045969442" evidence="2">
    <location>
        <begin position="23"/>
        <end position="192"/>
    </location>
</feature>
<feature type="signal peptide" evidence="2">
    <location>
        <begin position="1"/>
        <end position="22"/>
    </location>
</feature>
<keyword evidence="2" id="KW-0732">Signal</keyword>
<dbReference type="InterPro" id="IPR035940">
    <property type="entry name" value="CAP_sf"/>
</dbReference>
<protein>
    <submittedName>
        <fullName evidence="4">CAP domain-containing protein</fullName>
    </submittedName>
</protein>
<dbReference type="PANTHER" id="PTHR31157:SF1">
    <property type="entry name" value="SCP DOMAIN-CONTAINING PROTEIN"/>
    <property type="match status" value="1"/>
</dbReference>
<evidence type="ECO:0000313" key="5">
    <source>
        <dbReference type="Proteomes" id="UP001597475"/>
    </source>
</evidence>
<reference evidence="5" key="1">
    <citation type="journal article" date="2019" name="Int. J. Syst. Evol. Microbiol.">
        <title>The Global Catalogue of Microorganisms (GCM) 10K type strain sequencing project: providing services to taxonomists for standard genome sequencing and annotation.</title>
        <authorList>
            <consortium name="The Broad Institute Genomics Platform"/>
            <consortium name="The Broad Institute Genome Sequencing Center for Infectious Disease"/>
            <person name="Wu L."/>
            <person name="Ma J."/>
        </authorList>
    </citation>
    <scope>NUCLEOTIDE SEQUENCE [LARGE SCALE GENOMIC DNA]</scope>
    <source>
        <strain evidence="5">KCTC 33842</strain>
    </source>
</reference>
<proteinExistence type="predicted"/>
<accession>A0ABW5P139</accession>
<organism evidence="4 5">
    <name type="scientific">Deinococcus taklimakanensis</name>
    <dbReference type="NCBI Taxonomy" id="536443"/>
    <lineage>
        <taxon>Bacteria</taxon>
        <taxon>Thermotogati</taxon>
        <taxon>Deinococcota</taxon>
        <taxon>Deinococci</taxon>
        <taxon>Deinococcales</taxon>
        <taxon>Deinococcaceae</taxon>
        <taxon>Deinococcus</taxon>
    </lineage>
</organism>
<dbReference type="Proteomes" id="UP001597475">
    <property type="component" value="Unassembled WGS sequence"/>
</dbReference>
<gene>
    <name evidence="4" type="ORF">ACFSR9_04180</name>
</gene>
<dbReference type="PANTHER" id="PTHR31157">
    <property type="entry name" value="SCP DOMAIN-CONTAINING PROTEIN"/>
    <property type="match status" value="1"/>
</dbReference>
<comment type="caution">
    <text evidence="4">The sequence shown here is derived from an EMBL/GenBank/DDBJ whole genome shotgun (WGS) entry which is preliminary data.</text>
</comment>
<dbReference type="CDD" id="cd05379">
    <property type="entry name" value="CAP_bacterial"/>
    <property type="match status" value="1"/>
</dbReference>
<dbReference type="Gene3D" id="3.40.33.10">
    <property type="entry name" value="CAP"/>
    <property type="match status" value="1"/>
</dbReference>
<dbReference type="EMBL" id="JBHUMK010000014">
    <property type="protein sequence ID" value="MFD2608641.1"/>
    <property type="molecule type" value="Genomic_DNA"/>
</dbReference>
<feature type="domain" description="SCP" evidence="3">
    <location>
        <begin position="61"/>
        <end position="188"/>
    </location>
</feature>
<feature type="region of interest" description="Disordered" evidence="1">
    <location>
        <begin position="28"/>
        <end position="53"/>
    </location>
</feature>
<evidence type="ECO:0000256" key="2">
    <source>
        <dbReference type="SAM" id="SignalP"/>
    </source>
</evidence>
<dbReference type="SUPFAM" id="SSF55797">
    <property type="entry name" value="PR-1-like"/>
    <property type="match status" value="1"/>
</dbReference>
<evidence type="ECO:0000259" key="3">
    <source>
        <dbReference type="Pfam" id="PF00188"/>
    </source>
</evidence>
<keyword evidence="5" id="KW-1185">Reference proteome</keyword>
<dbReference type="InterPro" id="IPR014044">
    <property type="entry name" value="CAP_dom"/>
</dbReference>
<name>A0ABW5P139_9DEIO</name>